<dbReference type="EMBL" id="FR824102">
    <property type="protein sequence ID" value="CCA18846.1"/>
    <property type="molecule type" value="Genomic_DNA"/>
</dbReference>
<name>F0WCD1_9STRA</name>
<reference evidence="1" key="1">
    <citation type="journal article" date="2011" name="PLoS Biol.">
        <title>Gene gain and loss during evolution of obligate parasitism in the white rust pathogen of Arabidopsis thaliana.</title>
        <authorList>
            <person name="Kemen E."/>
            <person name="Gardiner A."/>
            <person name="Schultz-Larsen T."/>
            <person name="Kemen A.C."/>
            <person name="Balmuth A.L."/>
            <person name="Robert-Seilaniantz A."/>
            <person name="Bailey K."/>
            <person name="Holub E."/>
            <person name="Studholme D.J."/>
            <person name="Maclean D."/>
            <person name="Jones J.D."/>
        </authorList>
    </citation>
    <scope>NUCLEOTIDE SEQUENCE</scope>
</reference>
<dbReference type="AlphaFoldDB" id="F0WCD1"/>
<gene>
    <name evidence="1" type="primary">AlNc14C57G4311</name>
    <name evidence="1" type="ORF">ALNC14_049890</name>
</gene>
<reference evidence="1" key="2">
    <citation type="submission" date="2011-02" db="EMBL/GenBank/DDBJ databases">
        <authorList>
            <person name="MacLean D."/>
        </authorList>
    </citation>
    <scope>NUCLEOTIDE SEQUENCE</scope>
</reference>
<evidence type="ECO:0000313" key="1">
    <source>
        <dbReference type="EMBL" id="CCA18846.1"/>
    </source>
</evidence>
<sequence>MILLVFGEFEPVTDESWGNSEKKMETLAGSDSERALALDSTFPARRNSNACVLKELDELEIMFPKFRKETKFDLGQHAENDLRATNLPVMESMALTYHRYGMIHRTEAILSLWEQFSNLDTL</sequence>
<proteinExistence type="predicted"/>
<dbReference type="HOGENOM" id="CLU_2030991_0_0_1"/>
<accession>F0WCD1</accession>
<protein>
    <submittedName>
        <fullName evidence="1">AlNc14C57G4311 protein</fullName>
    </submittedName>
</protein>
<organism evidence="1">
    <name type="scientific">Albugo laibachii Nc14</name>
    <dbReference type="NCBI Taxonomy" id="890382"/>
    <lineage>
        <taxon>Eukaryota</taxon>
        <taxon>Sar</taxon>
        <taxon>Stramenopiles</taxon>
        <taxon>Oomycota</taxon>
        <taxon>Peronosporomycetes</taxon>
        <taxon>Albuginales</taxon>
        <taxon>Albuginaceae</taxon>
        <taxon>Albugo</taxon>
    </lineage>
</organism>